<evidence type="ECO:0000313" key="2">
    <source>
        <dbReference type="EMBL" id="MPN38531.1"/>
    </source>
</evidence>
<dbReference type="InterPro" id="IPR009051">
    <property type="entry name" value="Helical_ferredxn"/>
</dbReference>
<dbReference type="Gene3D" id="1.10.1060.10">
    <property type="entry name" value="Alpha-helical ferredoxin"/>
    <property type="match status" value="1"/>
</dbReference>
<comment type="caution">
    <text evidence="2">The sequence shown here is derived from an EMBL/GenBank/DDBJ whole genome shotgun (WGS) entry which is preliminary data.</text>
</comment>
<dbReference type="PROSITE" id="PS51379">
    <property type="entry name" value="4FE4S_FER_2"/>
    <property type="match status" value="1"/>
</dbReference>
<dbReference type="Pfam" id="PF13187">
    <property type="entry name" value="Fer4_9"/>
    <property type="match status" value="1"/>
</dbReference>
<dbReference type="InterPro" id="IPR036812">
    <property type="entry name" value="NAD(P)_OxRdtase_dom_sf"/>
</dbReference>
<dbReference type="PROSITE" id="PS00198">
    <property type="entry name" value="4FE4S_FER_1"/>
    <property type="match status" value="1"/>
</dbReference>
<proteinExistence type="predicted"/>
<reference evidence="2" key="1">
    <citation type="submission" date="2019-08" db="EMBL/GenBank/DDBJ databases">
        <authorList>
            <person name="Kucharzyk K."/>
            <person name="Murdoch R.W."/>
            <person name="Higgins S."/>
            <person name="Loffler F."/>
        </authorList>
    </citation>
    <scope>NUCLEOTIDE SEQUENCE</scope>
</reference>
<sequence length="146" mass="16392">MEWAFKFLYDKEEISVVLSGMSSLEQVIDNIKAVGSQGDANSMTKIEKKIIEDLSKEFKSKIKVNCTGCKYCLPCPKGVQIPLCFELLNSSSMFNDIKKAKDMYNGFLVSEGSDASNCVECGACEQKCPQHINIIEKLKEVRELFE</sequence>
<dbReference type="GO" id="GO:0051536">
    <property type="term" value="F:iron-sulfur cluster binding"/>
    <property type="evidence" value="ECO:0007669"/>
    <property type="project" value="InterPro"/>
</dbReference>
<name>A0A645HHM8_9ZZZZ</name>
<feature type="domain" description="4Fe-4S ferredoxin-type" evidence="1">
    <location>
        <begin position="109"/>
        <end position="137"/>
    </location>
</feature>
<dbReference type="InterPro" id="IPR017896">
    <property type="entry name" value="4Fe4S_Fe-S-bd"/>
</dbReference>
<dbReference type="SUPFAM" id="SSF51430">
    <property type="entry name" value="NAD(P)-linked oxidoreductase"/>
    <property type="match status" value="1"/>
</dbReference>
<evidence type="ECO:0000259" key="1">
    <source>
        <dbReference type="PROSITE" id="PS51379"/>
    </source>
</evidence>
<protein>
    <recommendedName>
        <fullName evidence="1">4Fe-4S ferredoxin-type domain-containing protein</fullName>
    </recommendedName>
</protein>
<gene>
    <name evidence="2" type="ORF">SDC9_186055</name>
</gene>
<dbReference type="InterPro" id="IPR017900">
    <property type="entry name" value="4Fe4S_Fe_S_CS"/>
</dbReference>
<organism evidence="2">
    <name type="scientific">bioreactor metagenome</name>
    <dbReference type="NCBI Taxonomy" id="1076179"/>
    <lineage>
        <taxon>unclassified sequences</taxon>
        <taxon>metagenomes</taxon>
        <taxon>ecological metagenomes</taxon>
    </lineage>
</organism>
<dbReference type="SUPFAM" id="SSF46548">
    <property type="entry name" value="alpha-helical ferredoxin"/>
    <property type="match status" value="1"/>
</dbReference>
<dbReference type="AlphaFoldDB" id="A0A645HHM8"/>
<dbReference type="EMBL" id="VSSQ01093823">
    <property type="protein sequence ID" value="MPN38531.1"/>
    <property type="molecule type" value="Genomic_DNA"/>
</dbReference>
<accession>A0A645HHM8</accession>